<proteinExistence type="predicted"/>
<dbReference type="Proteomes" id="UP001153269">
    <property type="component" value="Unassembled WGS sequence"/>
</dbReference>
<gene>
    <name evidence="1" type="ORF">PLEPLA_LOCUS27581</name>
</gene>
<evidence type="ECO:0000313" key="1">
    <source>
        <dbReference type="EMBL" id="CAB1439813.1"/>
    </source>
</evidence>
<keyword evidence="2" id="KW-1185">Reference proteome</keyword>
<name>A0A9N7UUX2_PLEPL</name>
<organism evidence="1 2">
    <name type="scientific">Pleuronectes platessa</name>
    <name type="common">European plaice</name>
    <dbReference type="NCBI Taxonomy" id="8262"/>
    <lineage>
        <taxon>Eukaryota</taxon>
        <taxon>Metazoa</taxon>
        <taxon>Chordata</taxon>
        <taxon>Craniata</taxon>
        <taxon>Vertebrata</taxon>
        <taxon>Euteleostomi</taxon>
        <taxon>Actinopterygii</taxon>
        <taxon>Neopterygii</taxon>
        <taxon>Teleostei</taxon>
        <taxon>Neoteleostei</taxon>
        <taxon>Acanthomorphata</taxon>
        <taxon>Carangaria</taxon>
        <taxon>Pleuronectiformes</taxon>
        <taxon>Pleuronectoidei</taxon>
        <taxon>Pleuronectidae</taxon>
        <taxon>Pleuronectes</taxon>
    </lineage>
</organism>
<sequence>MVTGANYRAYPSLLSDSRPRALTSIPLDNCHRGTHSSRGLMVVSPALSIYQSQHFVRAHSILAAAITKETALGREGARVCVRKRFVCNKAGDRYLEGDGGKERAEGGPASTVSHCLRASSPGSFSPPICIGADLLTEALTRVAFYCTGKQKH</sequence>
<accession>A0A9N7UUX2</accession>
<dbReference type="AlphaFoldDB" id="A0A9N7UUX2"/>
<protein>
    <submittedName>
        <fullName evidence="1">Uncharacterized protein</fullName>
    </submittedName>
</protein>
<evidence type="ECO:0000313" key="2">
    <source>
        <dbReference type="Proteomes" id="UP001153269"/>
    </source>
</evidence>
<reference evidence="1" key="1">
    <citation type="submission" date="2020-03" db="EMBL/GenBank/DDBJ databases">
        <authorList>
            <person name="Weist P."/>
        </authorList>
    </citation>
    <scope>NUCLEOTIDE SEQUENCE</scope>
</reference>
<comment type="caution">
    <text evidence="1">The sequence shown here is derived from an EMBL/GenBank/DDBJ whole genome shotgun (WGS) entry which is preliminary data.</text>
</comment>
<dbReference type="EMBL" id="CADEAL010002335">
    <property type="protein sequence ID" value="CAB1439813.1"/>
    <property type="molecule type" value="Genomic_DNA"/>
</dbReference>